<organism evidence="1 2">
    <name type="scientific">Serendipita indica (strain DSM 11827)</name>
    <name type="common">Root endophyte fungus</name>
    <name type="synonym">Piriformospora indica</name>
    <dbReference type="NCBI Taxonomy" id="1109443"/>
    <lineage>
        <taxon>Eukaryota</taxon>
        <taxon>Fungi</taxon>
        <taxon>Dikarya</taxon>
        <taxon>Basidiomycota</taxon>
        <taxon>Agaricomycotina</taxon>
        <taxon>Agaricomycetes</taxon>
        <taxon>Sebacinales</taxon>
        <taxon>Serendipitaceae</taxon>
        <taxon>Serendipita</taxon>
    </lineage>
</organism>
<dbReference type="OrthoDB" id="17066at2759"/>
<dbReference type="Proteomes" id="UP000007148">
    <property type="component" value="Unassembled WGS sequence"/>
</dbReference>
<dbReference type="InParanoid" id="G4TIV8"/>
<dbReference type="HOGENOM" id="CLU_1454948_0_0_1"/>
<dbReference type="eggNOG" id="ENOG502SFGK">
    <property type="taxonomic scope" value="Eukaryota"/>
</dbReference>
<keyword evidence="2" id="KW-1185">Reference proteome</keyword>
<sequence length="186" mass="21602">MIIDSRTTIKNSLALVPSGQWPNRAIVGPQMIIISDSMKKIEDMFIKMNHFFERISSLCADLEDLYIASTNQYYTLQAPPAVTSAMDPEAPLYPTSTWSLARFCNCVPRLIPPHYHTLMHSYRLIFDELRQPNIEWERARVLLNAWKDCIPIHQMQTIEIIDGISFERGWSEELEEICSVEIQGWR</sequence>
<evidence type="ECO:0000313" key="2">
    <source>
        <dbReference type="Proteomes" id="UP000007148"/>
    </source>
</evidence>
<reference evidence="1 2" key="1">
    <citation type="journal article" date="2011" name="PLoS Pathog.">
        <title>Endophytic Life Strategies Decoded by Genome and Transcriptome Analyses of the Mutualistic Root Symbiont Piriformospora indica.</title>
        <authorList>
            <person name="Zuccaro A."/>
            <person name="Lahrmann U."/>
            <person name="Guldener U."/>
            <person name="Langen G."/>
            <person name="Pfiffi S."/>
            <person name="Biedenkopf D."/>
            <person name="Wong P."/>
            <person name="Samans B."/>
            <person name="Grimm C."/>
            <person name="Basiewicz M."/>
            <person name="Murat C."/>
            <person name="Martin F."/>
            <person name="Kogel K.H."/>
        </authorList>
    </citation>
    <scope>NUCLEOTIDE SEQUENCE [LARGE SCALE GENOMIC DNA]</scope>
    <source>
        <strain evidence="1 2">DSM 11827</strain>
    </source>
</reference>
<name>G4TIV8_SERID</name>
<accession>G4TIV8</accession>
<dbReference type="EMBL" id="CAFZ01000112">
    <property type="protein sequence ID" value="CCA71251.1"/>
    <property type="molecule type" value="Genomic_DNA"/>
</dbReference>
<comment type="caution">
    <text evidence="1">The sequence shown here is derived from an EMBL/GenBank/DDBJ whole genome shotgun (WGS) entry which is preliminary data.</text>
</comment>
<dbReference type="AlphaFoldDB" id="G4TIV8"/>
<protein>
    <submittedName>
        <fullName evidence="1">Uncharacterized protein</fullName>
    </submittedName>
</protein>
<proteinExistence type="predicted"/>
<evidence type="ECO:0000313" key="1">
    <source>
        <dbReference type="EMBL" id="CCA71251.1"/>
    </source>
</evidence>
<gene>
    <name evidence="1" type="ORF">PIIN_05190</name>
</gene>